<evidence type="ECO:0000313" key="4">
    <source>
        <dbReference type="Proteomes" id="UP000249447"/>
    </source>
</evidence>
<reference evidence="2 4" key="1">
    <citation type="submission" date="2018-05" db="EMBL/GenBank/DDBJ databases">
        <title>The complete genome of Lysobacter maris HZ9B, a marine bacterium antagonistic against terrestrial plant pathogens.</title>
        <authorList>
            <person name="Zhang X.-Q."/>
        </authorList>
    </citation>
    <scope>NUCLEOTIDE SEQUENCE [LARGE SCALE GENOMIC DNA]</scope>
    <source>
        <strain evidence="2 4">HZ9B</strain>
    </source>
</reference>
<proteinExistence type="predicted"/>
<dbReference type="Proteomes" id="UP000320431">
    <property type="component" value="Unassembled WGS sequence"/>
</dbReference>
<name>A0A2U9T1J8_9GAMM</name>
<feature type="domain" description="LysM" evidence="1">
    <location>
        <begin position="181"/>
        <end position="228"/>
    </location>
</feature>
<dbReference type="SUPFAM" id="SSF54106">
    <property type="entry name" value="LysM domain"/>
    <property type="match status" value="1"/>
</dbReference>
<reference evidence="3 5" key="2">
    <citation type="submission" date="2019-10" db="EMBL/GenBank/DDBJ databases">
        <title>Lysobacter alkalisoli sp. nov., isolated from saline-alkaline soil.</title>
        <authorList>
            <person name="Sun J.-Q."/>
        </authorList>
    </citation>
    <scope>NUCLEOTIDE SEQUENCE [LARGE SCALE GENOMIC DNA]</scope>
    <source>
        <strain evidence="3 5">KCTC 42381</strain>
    </source>
</reference>
<dbReference type="InterPro" id="IPR018392">
    <property type="entry name" value="LysM"/>
</dbReference>
<dbReference type="SMART" id="SM00257">
    <property type="entry name" value="LysM"/>
    <property type="match status" value="1"/>
</dbReference>
<gene>
    <name evidence="2" type="ORF">C9I47_0590</name>
    <name evidence="3" type="ORF">FKV24_000480</name>
</gene>
<dbReference type="Gene3D" id="3.10.350.10">
    <property type="entry name" value="LysM domain"/>
    <property type="match status" value="1"/>
</dbReference>
<dbReference type="InterPro" id="IPR036779">
    <property type="entry name" value="LysM_dom_sf"/>
</dbReference>
<dbReference type="Proteomes" id="UP000249447">
    <property type="component" value="Chromosome"/>
</dbReference>
<sequence length="233" mass="25819">MVVKLEKLTIEHVRDGVPVSLKALFNPARLVFRRKATWERDEAAQVGWISALKFRGSPPASLALDLFFDTYDAPDPASAPWARALVPFASVTRNAPHDVLDQTWAIERLTRPDRETHEPPTCTLRWGRGTLFCGVLAEADTTVTLFLPDGTPVRASVSCRFVAREALSRPADELHSADVAKKYTVQPGDTLMLIAEAMYADARRWRPIADANALGDPLRLTPGQVLLVPKLRN</sequence>
<evidence type="ECO:0000259" key="1">
    <source>
        <dbReference type="PROSITE" id="PS51782"/>
    </source>
</evidence>
<dbReference type="AlphaFoldDB" id="A0A2U9T1J8"/>
<organism evidence="2 4">
    <name type="scientific">Marilutibacter maris</name>
    <dbReference type="NCBI Taxonomy" id="1605891"/>
    <lineage>
        <taxon>Bacteria</taxon>
        <taxon>Pseudomonadati</taxon>
        <taxon>Pseudomonadota</taxon>
        <taxon>Gammaproteobacteria</taxon>
        <taxon>Lysobacterales</taxon>
        <taxon>Lysobacteraceae</taxon>
        <taxon>Marilutibacter</taxon>
    </lineage>
</organism>
<dbReference type="Pfam" id="PF01476">
    <property type="entry name" value="LysM"/>
    <property type="match status" value="1"/>
</dbReference>
<dbReference type="InterPro" id="IPR045361">
    <property type="entry name" value="CIS_tube_prot_N"/>
</dbReference>
<dbReference type="EMBL" id="CP029843">
    <property type="protein sequence ID" value="AWV06313.1"/>
    <property type="molecule type" value="Genomic_DNA"/>
</dbReference>
<protein>
    <submittedName>
        <fullName evidence="3">LysM peptidoglycan-binding domain-containing protein</fullName>
    </submittedName>
</protein>
<dbReference type="PROSITE" id="PS51782">
    <property type="entry name" value="LYSM"/>
    <property type="match status" value="1"/>
</dbReference>
<evidence type="ECO:0000313" key="5">
    <source>
        <dbReference type="Proteomes" id="UP000320431"/>
    </source>
</evidence>
<keyword evidence="4" id="KW-1185">Reference proteome</keyword>
<dbReference type="CDD" id="cd00118">
    <property type="entry name" value="LysM"/>
    <property type="match status" value="1"/>
</dbReference>
<dbReference type="EMBL" id="VICD02000006">
    <property type="protein sequence ID" value="KAB8198681.1"/>
    <property type="molecule type" value="Genomic_DNA"/>
</dbReference>
<dbReference type="Pfam" id="PF19266">
    <property type="entry name" value="CIS_tube"/>
    <property type="match status" value="1"/>
</dbReference>
<accession>A0A2U9T1J8</accession>
<evidence type="ECO:0000313" key="3">
    <source>
        <dbReference type="EMBL" id="KAB8198681.1"/>
    </source>
</evidence>
<evidence type="ECO:0000313" key="2">
    <source>
        <dbReference type="EMBL" id="AWV06313.1"/>
    </source>
</evidence>
<dbReference type="OrthoDB" id="370541at2"/>
<dbReference type="KEGG" id="lmb:C9I47_0590"/>